<keyword evidence="4" id="KW-0547">Nucleotide-binding</keyword>
<evidence type="ECO:0000256" key="3">
    <source>
        <dbReference type="ARBA" id="ARBA00022679"/>
    </source>
</evidence>
<accession>A0A1H1VQ48</accession>
<dbReference type="CDD" id="cd14014">
    <property type="entry name" value="STKc_PknB_like"/>
    <property type="match status" value="1"/>
</dbReference>
<evidence type="ECO:0000256" key="4">
    <source>
        <dbReference type="ARBA" id="ARBA00022741"/>
    </source>
</evidence>
<dbReference type="SMART" id="SM00220">
    <property type="entry name" value="S_TKc"/>
    <property type="match status" value="1"/>
</dbReference>
<dbReference type="SUPFAM" id="SSF56112">
    <property type="entry name" value="Protein kinase-like (PK-like)"/>
    <property type="match status" value="1"/>
</dbReference>
<dbReference type="EMBL" id="LT629757">
    <property type="protein sequence ID" value="SDS86189.1"/>
    <property type="molecule type" value="Genomic_DNA"/>
</dbReference>
<dbReference type="STRING" id="642780.SAMN04488570_2884"/>
<evidence type="ECO:0000256" key="6">
    <source>
        <dbReference type="ARBA" id="ARBA00022840"/>
    </source>
</evidence>
<feature type="region of interest" description="Disordered" evidence="9">
    <location>
        <begin position="347"/>
        <end position="444"/>
    </location>
</feature>
<dbReference type="Gene3D" id="1.10.510.10">
    <property type="entry name" value="Transferase(Phosphotransferase) domain 1"/>
    <property type="match status" value="1"/>
</dbReference>
<dbReference type="InterPro" id="IPR008271">
    <property type="entry name" value="Ser/Thr_kinase_AS"/>
</dbReference>
<dbReference type="RefSeq" id="WP_231916885.1">
    <property type="nucleotide sequence ID" value="NZ_LT629757.1"/>
</dbReference>
<comment type="catalytic activity">
    <reaction evidence="8">
        <text>L-seryl-[protein] + ATP = O-phospho-L-seryl-[protein] + ADP + H(+)</text>
        <dbReference type="Rhea" id="RHEA:17989"/>
        <dbReference type="Rhea" id="RHEA-COMP:9863"/>
        <dbReference type="Rhea" id="RHEA-COMP:11604"/>
        <dbReference type="ChEBI" id="CHEBI:15378"/>
        <dbReference type="ChEBI" id="CHEBI:29999"/>
        <dbReference type="ChEBI" id="CHEBI:30616"/>
        <dbReference type="ChEBI" id="CHEBI:83421"/>
        <dbReference type="ChEBI" id="CHEBI:456216"/>
        <dbReference type="EC" id="2.7.11.1"/>
    </reaction>
</comment>
<dbReference type="GO" id="GO:0005524">
    <property type="term" value="F:ATP binding"/>
    <property type="evidence" value="ECO:0007669"/>
    <property type="project" value="UniProtKB-KW"/>
</dbReference>
<dbReference type="PANTHER" id="PTHR43289">
    <property type="entry name" value="MITOGEN-ACTIVATED PROTEIN KINASE KINASE KINASE 20-RELATED"/>
    <property type="match status" value="1"/>
</dbReference>
<dbReference type="PANTHER" id="PTHR43289:SF6">
    <property type="entry name" value="SERINE_THREONINE-PROTEIN KINASE NEKL-3"/>
    <property type="match status" value="1"/>
</dbReference>
<keyword evidence="12" id="KW-1185">Reference proteome</keyword>
<evidence type="ECO:0000313" key="12">
    <source>
        <dbReference type="Proteomes" id="UP000198859"/>
    </source>
</evidence>
<feature type="domain" description="Protein kinase" evidence="10">
    <location>
        <begin position="9"/>
        <end position="272"/>
    </location>
</feature>
<gene>
    <name evidence="11" type="ORF">SAMN04488570_2884</name>
</gene>
<dbReference type="GO" id="GO:0045717">
    <property type="term" value="P:negative regulation of fatty acid biosynthetic process"/>
    <property type="evidence" value="ECO:0007669"/>
    <property type="project" value="UniProtKB-ARBA"/>
</dbReference>
<proteinExistence type="predicted"/>
<evidence type="ECO:0000256" key="2">
    <source>
        <dbReference type="ARBA" id="ARBA00022527"/>
    </source>
</evidence>
<protein>
    <recommendedName>
        <fullName evidence="1">non-specific serine/threonine protein kinase</fullName>
        <ecNumber evidence="1">2.7.11.1</ecNumber>
    </recommendedName>
</protein>
<reference evidence="12" key="1">
    <citation type="submission" date="2016-10" db="EMBL/GenBank/DDBJ databases">
        <authorList>
            <person name="Varghese N."/>
            <person name="Submissions S."/>
        </authorList>
    </citation>
    <scope>NUCLEOTIDE SEQUENCE [LARGE SCALE GENOMIC DNA]</scope>
    <source>
        <strain evidence="12">DSM 22127</strain>
    </source>
</reference>
<dbReference type="Gene3D" id="3.30.200.20">
    <property type="entry name" value="Phosphorylase Kinase, domain 1"/>
    <property type="match status" value="1"/>
</dbReference>
<name>A0A1H1VQ48_9ACTN</name>
<sequence>MTAAAPERYTRRRLIASGGMGEVWEARDTLLGRDVAVKVLRRELADDAGFRARFSAEARHAAGLQHPGIAAVYDVGVPTDGQPPYLVMELVDGRPLSDLLAGDRALDPEQTRRLALQVARALGVAHRAGVVHRDVKPANLLVMPTGQVKITDFGIARAAGDASLTQTGQIVGSPHYLSPEQARGEASTPASDVYALGVVLFECLSGRRPFGAETAVATALAHLRDEVPPLPDGLPEDLVRITRRALAKDPAERYPDGDALAEALDGRDDATVAAPVPPADATRVLPAATRVAPAVPAATRVAPAAAAGLSGSGARGARPSAALLVGLLLGAAVVVGLLVARPWEDADTAGTPAERSPGPTSRTSATSDPTPTEAASPADTPSQTPEPSPDSSPESTPTDTPSEAAPSDVVPSDAVPTDALPPGQQKKADKTDDPGARDSGPKGD</sequence>
<feature type="compositionally biased region" description="Polar residues" evidence="9">
    <location>
        <begin position="358"/>
        <end position="370"/>
    </location>
</feature>
<evidence type="ECO:0000259" key="10">
    <source>
        <dbReference type="PROSITE" id="PS50011"/>
    </source>
</evidence>
<dbReference type="InterPro" id="IPR011009">
    <property type="entry name" value="Kinase-like_dom_sf"/>
</dbReference>
<dbReference type="FunFam" id="1.10.510.10:FF:000021">
    <property type="entry name" value="Serine/threonine protein kinase"/>
    <property type="match status" value="1"/>
</dbReference>
<comment type="catalytic activity">
    <reaction evidence="7">
        <text>L-threonyl-[protein] + ATP = O-phospho-L-threonyl-[protein] + ADP + H(+)</text>
        <dbReference type="Rhea" id="RHEA:46608"/>
        <dbReference type="Rhea" id="RHEA-COMP:11060"/>
        <dbReference type="Rhea" id="RHEA-COMP:11605"/>
        <dbReference type="ChEBI" id="CHEBI:15378"/>
        <dbReference type="ChEBI" id="CHEBI:30013"/>
        <dbReference type="ChEBI" id="CHEBI:30616"/>
        <dbReference type="ChEBI" id="CHEBI:61977"/>
        <dbReference type="ChEBI" id="CHEBI:456216"/>
        <dbReference type="EC" id="2.7.11.1"/>
    </reaction>
</comment>
<evidence type="ECO:0000256" key="1">
    <source>
        <dbReference type="ARBA" id="ARBA00012513"/>
    </source>
</evidence>
<keyword evidence="5 11" id="KW-0418">Kinase</keyword>
<keyword evidence="6" id="KW-0067">ATP-binding</keyword>
<feature type="compositionally biased region" description="Low complexity" evidence="9">
    <location>
        <begin position="391"/>
        <end position="403"/>
    </location>
</feature>
<dbReference type="PROSITE" id="PS50011">
    <property type="entry name" value="PROTEIN_KINASE_DOM"/>
    <property type="match status" value="1"/>
</dbReference>
<dbReference type="GO" id="GO:0004674">
    <property type="term" value="F:protein serine/threonine kinase activity"/>
    <property type="evidence" value="ECO:0007669"/>
    <property type="project" value="UniProtKB-KW"/>
</dbReference>
<evidence type="ECO:0000256" key="9">
    <source>
        <dbReference type="SAM" id="MobiDB-lite"/>
    </source>
</evidence>
<dbReference type="EC" id="2.7.11.1" evidence="1"/>
<dbReference type="Pfam" id="PF00069">
    <property type="entry name" value="Pkinase"/>
    <property type="match status" value="1"/>
</dbReference>
<dbReference type="PROSITE" id="PS00108">
    <property type="entry name" value="PROTEIN_KINASE_ST"/>
    <property type="match status" value="1"/>
</dbReference>
<evidence type="ECO:0000313" key="11">
    <source>
        <dbReference type="EMBL" id="SDS86189.1"/>
    </source>
</evidence>
<feature type="compositionally biased region" description="Basic and acidic residues" evidence="9">
    <location>
        <begin position="426"/>
        <end position="444"/>
    </location>
</feature>
<evidence type="ECO:0000256" key="5">
    <source>
        <dbReference type="ARBA" id="ARBA00022777"/>
    </source>
</evidence>
<organism evidence="11 12">
    <name type="scientific">Nocardioides scoriae</name>
    <dbReference type="NCBI Taxonomy" id="642780"/>
    <lineage>
        <taxon>Bacteria</taxon>
        <taxon>Bacillati</taxon>
        <taxon>Actinomycetota</taxon>
        <taxon>Actinomycetes</taxon>
        <taxon>Propionibacteriales</taxon>
        <taxon>Nocardioidaceae</taxon>
        <taxon>Nocardioides</taxon>
    </lineage>
</organism>
<dbReference type="Proteomes" id="UP000198859">
    <property type="component" value="Chromosome I"/>
</dbReference>
<dbReference type="FunFam" id="3.30.200.20:FF:000035">
    <property type="entry name" value="Serine/threonine protein kinase Stk1"/>
    <property type="match status" value="1"/>
</dbReference>
<keyword evidence="2 11" id="KW-0723">Serine/threonine-protein kinase</keyword>
<evidence type="ECO:0000256" key="8">
    <source>
        <dbReference type="ARBA" id="ARBA00048679"/>
    </source>
</evidence>
<dbReference type="AlphaFoldDB" id="A0A1H1VQ48"/>
<keyword evidence="3" id="KW-0808">Transferase</keyword>
<evidence type="ECO:0000256" key="7">
    <source>
        <dbReference type="ARBA" id="ARBA00047899"/>
    </source>
</evidence>
<dbReference type="InterPro" id="IPR000719">
    <property type="entry name" value="Prot_kinase_dom"/>
</dbReference>